<feature type="domain" description="3-dehydroquinate synthase N-terminal" evidence="7">
    <location>
        <begin position="54"/>
        <end position="163"/>
    </location>
</feature>
<dbReference type="EC" id="4.2.3.124" evidence="9"/>
<name>A0A1J5QR63_9ZZZZ</name>
<dbReference type="InterPro" id="IPR030960">
    <property type="entry name" value="DHQS/DOIS_N"/>
</dbReference>
<keyword evidence="3" id="KW-0479">Metal-binding</keyword>
<dbReference type="CDD" id="cd08195">
    <property type="entry name" value="DHQS"/>
    <property type="match status" value="1"/>
</dbReference>
<dbReference type="EMBL" id="MLJW01000513">
    <property type="protein sequence ID" value="OIQ85896.1"/>
    <property type="molecule type" value="Genomic_DNA"/>
</dbReference>
<keyword evidence="5 9" id="KW-0456">Lyase</keyword>
<protein>
    <submittedName>
        <fullName evidence="9">2-deoxy-scyllo-inosose synthase</fullName>
        <ecNumber evidence="9">4.2.3.124</ecNumber>
    </submittedName>
</protein>
<dbReference type="InterPro" id="IPR030963">
    <property type="entry name" value="DHQ_synth_fam"/>
</dbReference>
<dbReference type="Pfam" id="PF01761">
    <property type="entry name" value="DHQ_synthase"/>
    <property type="match status" value="1"/>
</dbReference>
<dbReference type="GO" id="GO:0046872">
    <property type="term" value="F:metal ion binding"/>
    <property type="evidence" value="ECO:0007669"/>
    <property type="project" value="UniProtKB-KW"/>
</dbReference>
<sequence>MSESFEIHSSLQNYGIRIGTELIESIFAGDDDFVILSDAGLVRHWPQLVHPRNISIVAEEEAKTLDTVAQVIEKMRNLGANRQSRMIAIGGGIVQDIATFCASSYMRGIKWVYFPTTLLGMVDSCVGGKSSINVGQYKNIVGNYYPPREIIIDTNFCRSLPLTQKVAGQCEAAKICFAHRGDAFDRYLALASAPDLFDEAVLGKVISLSLRTKKEFIEEDEFDQGVRLLLNFGHTFGHAIEGASHFAISHGVAVGLGILAALHFSVETGTAKERSPRAAALADHMKWLLRQVPNLAEDVAALSPADALFRFKSDKKHRKDQYAMILVDDEGYLVHRLIPIGADSELRIIRAFEAMKKEYDEV</sequence>
<evidence type="ECO:0000259" key="8">
    <source>
        <dbReference type="Pfam" id="PF24621"/>
    </source>
</evidence>
<accession>A0A1J5QR63</accession>
<keyword evidence="6" id="KW-0170">Cobalt</keyword>
<organism evidence="9">
    <name type="scientific">mine drainage metagenome</name>
    <dbReference type="NCBI Taxonomy" id="410659"/>
    <lineage>
        <taxon>unclassified sequences</taxon>
        <taxon>metagenomes</taxon>
        <taxon>ecological metagenomes</taxon>
    </lineage>
</organism>
<reference evidence="9" key="1">
    <citation type="submission" date="2016-10" db="EMBL/GenBank/DDBJ databases">
        <title>Sequence of Gallionella enrichment culture.</title>
        <authorList>
            <person name="Poehlein A."/>
            <person name="Muehling M."/>
            <person name="Daniel R."/>
        </authorList>
    </citation>
    <scope>NUCLEOTIDE SEQUENCE</scope>
</reference>
<dbReference type="GO" id="GO:0009073">
    <property type="term" value="P:aromatic amino acid family biosynthetic process"/>
    <property type="evidence" value="ECO:0007669"/>
    <property type="project" value="InterPro"/>
</dbReference>
<dbReference type="PIRSF" id="PIRSF001455">
    <property type="entry name" value="DHQ_synth"/>
    <property type="match status" value="1"/>
</dbReference>
<dbReference type="Pfam" id="PF24621">
    <property type="entry name" value="DHQS_C"/>
    <property type="match status" value="1"/>
</dbReference>
<evidence type="ECO:0000256" key="1">
    <source>
        <dbReference type="ARBA" id="ARBA00001911"/>
    </source>
</evidence>
<dbReference type="InterPro" id="IPR056179">
    <property type="entry name" value="DHQS_C"/>
</dbReference>
<evidence type="ECO:0000259" key="7">
    <source>
        <dbReference type="Pfam" id="PF01761"/>
    </source>
</evidence>
<evidence type="ECO:0000313" key="9">
    <source>
        <dbReference type="EMBL" id="OIQ85896.1"/>
    </source>
</evidence>
<keyword evidence="4" id="KW-0520">NAD</keyword>
<proteinExistence type="predicted"/>
<dbReference type="GO" id="GO:0003856">
    <property type="term" value="F:3-dehydroquinate synthase activity"/>
    <property type="evidence" value="ECO:0007669"/>
    <property type="project" value="TreeGrafter"/>
</dbReference>
<evidence type="ECO:0000256" key="2">
    <source>
        <dbReference type="ARBA" id="ARBA00001941"/>
    </source>
</evidence>
<comment type="caution">
    <text evidence="9">The sequence shown here is derived from an EMBL/GenBank/DDBJ whole genome shotgun (WGS) entry which is preliminary data.</text>
</comment>
<dbReference type="PANTHER" id="PTHR43622">
    <property type="entry name" value="3-DEHYDROQUINATE SYNTHASE"/>
    <property type="match status" value="1"/>
</dbReference>
<evidence type="ECO:0000256" key="4">
    <source>
        <dbReference type="ARBA" id="ARBA00023027"/>
    </source>
</evidence>
<dbReference type="InterPro" id="IPR050071">
    <property type="entry name" value="Dehydroquinate_synthase"/>
</dbReference>
<dbReference type="Gene3D" id="3.40.50.1970">
    <property type="match status" value="1"/>
</dbReference>
<gene>
    <name evidence="9" type="primary">kanC</name>
    <name evidence="9" type="ORF">GALL_322600</name>
</gene>
<evidence type="ECO:0000256" key="5">
    <source>
        <dbReference type="ARBA" id="ARBA00023239"/>
    </source>
</evidence>
<comment type="cofactor">
    <cofactor evidence="1">
        <name>NAD(+)</name>
        <dbReference type="ChEBI" id="CHEBI:57540"/>
    </cofactor>
</comment>
<feature type="domain" description="3-dehydroquinate synthase C-terminal" evidence="8">
    <location>
        <begin position="168"/>
        <end position="316"/>
    </location>
</feature>
<evidence type="ECO:0000256" key="6">
    <source>
        <dbReference type="ARBA" id="ARBA00023285"/>
    </source>
</evidence>
<dbReference type="SUPFAM" id="SSF56796">
    <property type="entry name" value="Dehydroquinate synthase-like"/>
    <property type="match status" value="1"/>
</dbReference>
<dbReference type="AlphaFoldDB" id="A0A1J5QR63"/>
<comment type="cofactor">
    <cofactor evidence="2">
        <name>Co(2+)</name>
        <dbReference type="ChEBI" id="CHEBI:48828"/>
    </cofactor>
</comment>
<evidence type="ECO:0000256" key="3">
    <source>
        <dbReference type="ARBA" id="ARBA00022723"/>
    </source>
</evidence>
<dbReference type="PANTHER" id="PTHR43622:SF1">
    <property type="entry name" value="3-DEHYDROQUINATE SYNTHASE"/>
    <property type="match status" value="1"/>
</dbReference>
<dbReference type="Gene3D" id="1.20.1090.10">
    <property type="entry name" value="Dehydroquinate synthase-like - alpha domain"/>
    <property type="match status" value="1"/>
</dbReference>